<comment type="caution">
    <text evidence="3">The sequence shown here is derived from an EMBL/GenBank/DDBJ whole genome shotgun (WGS) entry which is preliminary data.</text>
</comment>
<evidence type="ECO:0000313" key="4">
    <source>
        <dbReference type="Proteomes" id="UP001151699"/>
    </source>
</evidence>
<evidence type="ECO:0000313" key="3">
    <source>
        <dbReference type="EMBL" id="KAJ6633175.1"/>
    </source>
</evidence>
<dbReference type="AlphaFoldDB" id="A0A9Q0MKI9"/>
<keyword evidence="2" id="KW-1133">Transmembrane helix</keyword>
<reference evidence="3" key="1">
    <citation type="submission" date="2022-07" db="EMBL/GenBank/DDBJ databases">
        <authorList>
            <person name="Trinca V."/>
            <person name="Uliana J.V.C."/>
            <person name="Torres T.T."/>
            <person name="Ward R.J."/>
            <person name="Monesi N."/>
        </authorList>
    </citation>
    <scope>NUCLEOTIDE SEQUENCE</scope>
    <source>
        <strain evidence="3">HSMRA1968</strain>
        <tissue evidence="3">Whole embryos</tissue>
    </source>
</reference>
<gene>
    <name evidence="3" type="ORF">Bhyg_16019</name>
</gene>
<dbReference type="Proteomes" id="UP001151699">
    <property type="component" value="Unassembled WGS sequence"/>
</dbReference>
<keyword evidence="2" id="KW-0472">Membrane</keyword>
<proteinExistence type="predicted"/>
<feature type="transmembrane region" description="Helical" evidence="2">
    <location>
        <begin position="102"/>
        <end position="123"/>
    </location>
</feature>
<dbReference type="EMBL" id="WJQU01002143">
    <property type="protein sequence ID" value="KAJ6633175.1"/>
    <property type="molecule type" value="Genomic_DNA"/>
</dbReference>
<feature type="non-terminal residue" evidence="3">
    <location>
        <position position="1"/>
    </location>
</feature>
<keyword evidence="4" id="KW-1185">Reference proteome</keyword>
<accession>A0A9Q0MKI9</accession>
<keyword evidence="2" id="KW-0812">Transmembrane</keyword>
<organism evidence="3 4">
    <name type="scientific">Pseudolycoriella hygida</name>
    <dbReference type="NCBI Taxonomy" id="35572"/>
    <lineage>
        <taxon>Eukaryota</taxon>
        <taxon>Metazoa</taxon>
        <taxon>Ecdysozoa</taxon>
        <taxon>Arthropoda</taxon>
        <taxon>Hexapoda</taxon>
        <taxon>Insecta</taxon>
        <taxon>Pterygota</taxon>
        <taxon>Neoptera</taxon>
        <taxon>Endopterygota</taxon>
        <taxon>Diptera</taxon>
        <taxon>Nematocera</taxon>
        <taxon>Sciaroidea</taxon>
        <taxon>Sciaridae</taxon>
        <taxon>Pseudolycoriella</taxon>
    </lineage>
</organism>
<dbReference type="OrthoDB" id="7042322at2759"/>
<feature type="compositionally biased region" description="Basic and acidic residues" evidence="1">
    <location>
        <begin position="1"/>
        <end position="11"/>
    </location>
</feature>
<evidence type="ECO:0000256" key="2">
    <source>
        <dbReference type="SAM" id="Phobius"/>
    </source>
</evidence>
<evidence type="ECO:0000256" key="1">
    <source>
        <dbReference type="SAM" id="MobiDB-lite"/>
    </source>
</evidence>
<protein>
    <submittedName>
        <fullName evidence="3">Uncharacterized protein</fullName>
    </submittedName>
</protein>
<sequence>SVMAATEKDNETGEFVLSSSDDSCDSSFEYDNETGEFDATKTSLKLRKKANFSIPRNLLTPQDDPKKCCIDPNDTFTLTKKEEVITLQEEIILGCNKTSHRLFLIVASMFFFTRICAVLALLIELSMHIWAHKKNCRNSNPNIYYRSPLHIFTSQFCIVCRHESAMDQLTDINIW</sequence>
<name>A0A9Q0MKI9_9DIPT</name>
<feature type="region of interest" description="Disordered" evidence="1">
    <location>
        <begin position="1"/>
        <end position="24"/>
    </location>
</feature>